<protein>
    <submittedName>
        <fullName evidence="1">5731_t:CDS:1</fullName>
    </submittedName>
</protein>
<name>A0ACA9N7N6_9GLOM</name>
<sequence>ASLTIYDYSHDCTSDERDPRRDFAAGLERLECMANHIVRGMLTTVHESWEQGRAGSGYSIDPLVIRMPTVREFGTNTFHRSSMSRKRLGAPIEPSPIMRLAVICADKRGRLTFIIESEVAKSTSLMVGLVAVEVLSGESTYISEDQTEAAAKTGLWLFRARRFWKRESSLEYCWKLGGLDLNAVPNWMYISETAFIKRTDEETVACNADDNEGWIARHNRDGNRDIDRDNRNDEGENLCGDDPKGDHACIEYDPGDEYDIEFREAGKEEAPSEWWKVWHYEGGGIIVREHCSLEDKVEDEEQLGVFYYEMVVGITCNRLFIQLEMLLQGALDEEDSMETVSARIFSHNDLKRARQVRGEFWYNSKKRDTQDPLSTELSTL</sequence>
<reference evidence="1" key="1">
    <citation type="submission" date="2021-06" db="EMBL/GenBank/DDBJ databases">
        <authorList>
            <person name="Kallberg Y."/>
            <person name="Tangrot J."/>
            <person name="Rosling A."/>
        </authorList>
    </citation>
    <scope>NUCLEOTIDE SEQUENCE</scope>
    <source>
        <strain evidence="1">CL356</strain>
    </source>
</reference>
<dbReference type="EMBL" id="CAJVPT010018446">
    <property type="protein sequence ID" value="CAG8634262.1"/>
    <property type="molecule type" value="Genomic_DNA"/>
</dbReference>
<proteinExistence type="predicted"/>
<feature type="non-terminal residue" evidence="1">
    <location>
        <position position="1"/>
    </location>
</feature>
<dbReference type="Proteomes" id="UP000789525">
    <property type="component" value="Unassembled WGS sequence"/>
</dbReference>
<accession>A0ACA9N7N6</accession>
<gene>
    <name evidence="1" type="ORF">ACOLOM_LOCUS7737</name>
</gene>
<evidence type="ECO:0000313" key="1">
    <source>
        <dbReference type="EMBL" id="CAG8634262.1"/>
    </source>
</evidence>
<evidence type="ECO:0000313" key="2">
    <source>
        <dbReference type="Proteomes" id="UP000789525"/>
    </source>
</evidence>
<keyword evidence="2" id="KW-1185">Reference proteome</keyword>
<organism evidence="1 2">
    <name type="scientific">Acaulospora colombiana</name>
    <dbReference type="NCBI Taxonomy" id="27376"/>
    <lineage>
        <taxon>Eukaryota</taxon>
        <taxon>Fungi</taxon>
        <taxon>Fungi incertae sedis</taxon>
        <taxon>Mucoromycota</taxon>
        <taxon>Glomeromycotina</taxon>
        <taxon>Glomeromycetes</taxon>
        <taxon>Diversisporales</taxon>
        <taxon>Acaulosporaceae</taxon>
        <taxon>Acaulospora</taxon>
    </lineage>
</organism>
<comment type="caution">
    <text evidence="1">The sequence shown here is derived from an EMBL/GenBank/DDBJ whole genome shotgun (WGS) entry which is preliminary data.</text>
</comment>